<dbReference type="InterPro" id="IPR008201">
    <property type="entry name" value="HepT-like"/>
</dbReference>
<gene>
    <name evidence="7" type="ORF">K933_17017</name>
</gene>
<keyword evidence="4" id="KW-0378">Hydrolase</keyword>
<evidence type="ECO:0000313" key="7">
    <source>
        <dbReference type="EMBL" id="ESP86805.1"/>
    </source>
</evidence>
<keyword evidence="2" id="KW-1277">Toxin-antitoxin system</keyword>
<evidence type="ECO:0000256" key="2">
    <source>
        <dbReference type="ARBA" id="ARBA00022649"/>
    </source>
</evidence>
<dbReference type="NCBIfam" id="NF047751">
    <property type="entry name" value="HepT_toxin"/>
    <property type="match status" value="1"/>
</dbReference>
<evidence type="ECO:0000256" key="3">
    <source>
        <dbReference type="ARBA" id="ARBA00022722"/>
    </source>
</evidence>
<dbReference type="Gene3D" id="1.20.120.580">
    <property type="entry name" value="bsu32300-like"/>
    <property type="match status" value="1"/>
</dbReference>
<dbReference type="OrthoDB" id="25331at2157"/>
<dbReference type="RefSeq" id="WP_023395970.1">
    <property type="nucleotide sequence ID" value="NZ_ASGZ01000070.1"/>
</dbReference>
<dbReference type="GO" id="GO:0016787">
    <property type="term" value="F:hydrolase activity"/>
    <property type="evidence" value="ECO:0007669"/>
    <property type="project" value="UniProtKB-KW"/>
</dbReference>
<dbReference type="PANTHER" id="PTHR33397">
    <property type="entry name" value="UPF0331 PROTEIN YUTE"/>
    <property type="match status" value="1"/>
</dbReference>
<dbReference type="Proteomes" id="UP000017840">
    <property type="component" value="Unassembled WGS sequence"/>
</dbReference>
<dbReference type="InterPro" id="IPR052379">
    <property type="entry name" value="Type_VII_TA_RNase"/>
</dbReference>
<feature type="coiled-coil region" evidence="6">
    <location>
        <begin position="12"/>
        <end position="39"/>
    </location>
</feature>
<evidence type="ECO:0000256" key="1">
    <source>
        <dbReference type="ARBA" id="ARBA00022553"/>
    </source>
</evidence>
<organism evidence="7 8">
    <name type="scientific">Candidatus Halobonum tyrrellensis G22</name>
    <dbReference type="NCBI Taxonomy" id="1324957"/>
    <lineage>
        <taxon>Archaea</taxon>
        <taxon>Methanobacteriati</taxon>
        <taxon>Methanobacteriota</taxon>
        <taxon>Stenosarchaea group</taxon>
        <taxon>Halobacteria</taxon>
        <taxon>Halobacteriales</taxon>
        <taxon>Haloferacaceae</taxon>
        <taxon>Candidatus Halobonum</taxon>
    </lineage>
</organism>
<sequence length="154" mass="17447">MAPGSGIPPDRANRIADAVEDIEQNVARLRDDQQLSRSEYTAAENYDLRNAVKRKFEKLAEATLDIVEEICKQERDAAPDRRKEKIREPENEGIISADVAERLREATGFRDVLSHSYGPIVNDDLVYDALQTSLDRYVDFVEAVEVYLSGMSEE</sequence>
<evidence type="ECO:0008006" key="9">
    <source>
        <dbReference type="Google" id="ProtNLM"/>
    </source>
</evidence>
<keyword evidence="6" id="KW-0175">Coiled coil</keyword>
<proteinExistence type="inferred from homology"/>
<protein>
    <recommendedName>
        <fullName evidence="9">DUF86 domain-containing protein</fullName>
    </recommendedName>
</protein>
<dbReference type="Pfam" id="PF01934">
    <property type="entry name" value="HepT-like"/>
    <property type="match status" value="1"/>
</dbReference>
<evidence type="ECO:0000256" key="4">
    <source>
        <dbReference type="ARBA" id="ARBA00022801"/>
    </source>
</evidence>
<evidence type="ECO:0000256" key="5">
    <source>
        <dbReference type="ARBA" id="ARBA00024207"/>
    </source>
</evidence>
<dbReference type="eggNOG" id="arCOG02108">
    <property type="taxonomic scope" value="Archaea"/>
</dbReference>
<evidence type="ECO:0000256" key="6">
    <source>
        <dbReference type="SAM" id="Coils"/>
    </source>
</evidence>
<keyword evidence="8" id="KW-1185">Reference proteome</keyword>
<dbReference type="InterPro" id="IPR037038">
    <property type="entry name" value="HepT-like_sf"/>
</dbReference>
<accession>V4H807</accession>
<dbReference type="GO" id="GO:0110001">
    <property type="term" value="C:toxin-antitoxin complex"/>
    <property type="evidence" value="ECO:0007669"/>
    <property type="project" value="InterPro"/>
</dbReference>
<comment type="similarity">
    <text evidence="5">Belongs to the HepT RNase toxin family.</text>
</comment>
<dbReference type="EMBL" id="ASGZ01000070">
    <property type="protein sequence ID" value="ESP86805.1"/>
    <property type="molecule type" value="Genomic_DNA"/>
</dbReference>
<keyword evidence="1" id="KW-0597">Phosphoprotein</keyword>
<reference evidence="7 8" key="1">
    <citation type="journal article" date="2013" name="Genome Announc.">
        <title>Draft Genome Sequence of 'Candidatus Halobonum tyrrellensis' Strain G22, Isolated from the Hypersaline Waters of Lake Tyrrell, Australia.</title>
        <authorList>
            <person name="Ugalde J.A."/>
            <person name="Narasingarao P."/>
            <person name="Kuo S."/>
            <person name="Podell S."/>
            <person name="Allen E.E."/>
        </authorList>
    </citation>
    <scope>NUCLEOTIDE SEQUENCE [LARGE SCALE GENOMIC DNA]</scope>
    <source>
        <strain evidence="7 8">G22</strain>
    </source>
</reference>
<dbReference type="GO" id="GO:0004540">
    <property type="term" value="F:RNA nuclease activity"/>
    <property type="evidence" value="ECO:0007669"/>
    <property type="project" value="InterPro"/>
</dbReference>
<evidence type="ECO:0000313" key="8">
    <source>
        <dbReference type="Proteomes" id="UP000017840"/>
    </source>
</evidence>
<comment type="caution">
    <text evidence="7">The sequence shown here is derived from an EMBL/GenBank/DDBJ whole genome shotgun (WGS) entry which is preliminary data.</text>
</comment>
<keyword evidence="3" id="KW-0540">Nuclease</keyword>
<dbReference type="AlphaFoldDB" id="V4H807"/>
<dbReference type="PANTHER" id="PTHR33397:SF5">
    <property type="entry name" value="RNASE YUTE-RELATED"/>
    <property type="match status" value="1"/>
</dbReference>
<name>V4H807_9EURY</name>